<gene>
    <name evidence="1" type="ORF">E4167_00260</name>
</gene>
<sequence>MSRAIPMLRLTPQAAGTLQQQYSKAMKELNAMTRHNKETLDRQLKALIGYDALRELHKAADNALLLADLVKEAA</sequence>
<dbReference type="AlphaFoldDB" id="A0A6B9XEL1"/>
<dbReference type="Proteomes" id="UP000298274">
    <property type="component" value="Chromosome"/>
</dbReference>
<organism evidence="1 2">
    <name type="scientific">Pseudomonas veronii</name>
    <dbReference type="NCBI Taxonomy" id="76761"/>
    <lineage>
        <taxon>Bacteria</taxon>
        <taxon>Pseudomonadati</taxon>
        <taxon>Pseudomonadota</taxon>
        <taxon>Gammaproteobacteria</taxon>
        <taxon>Pseudomonadales</taxon>
        <taxon>Pseudomonadaceae</taxon>
        <taxon>Pseudomonas</taxon>
    </lineage>
</organism>
<dbReference type="EMBL" id="CP039631">
    <property type="protein sequence ID" value="QHR77730.1"/>
    <property type="molecule type" value="Genomic_DNA"/>
</dbReference>
<reference evidence="2" key="1">
    <citation type="submission" date="2019-04" db="EMBL/GenBank/DDBJ databases">
        <title>Complete genome sequence of Pseudomonas veronii strain PVy, a versatile degrader capable of using multiple contaminants as sole carbon sources.</title>
        <authorList>
            <person name="Lopez-Echartea E."/>
            <person name="Ridl J."/>
            <person name="Pajer P."/>
            <person name="Strejcek M."/>
            <person name="Suman J."/>
            <person name="Uhlik O."/>
        </authorList>
    </citation>
    <scope>NUCLEOTIDE SEQUENCE [LARGE SCALE GENOMIC DNA]</scope>
    <source>
        <strain evidence="2">Pvy</strain>
    </source>
</reference>
<protein>
    <submittedName>
        <fullName evidence="1">Uncharacterized protein</fullName>
    </submittedName>
</protein>
<dbReference type="RefSeq" id="WP_163957421.1">
    <property type="nucleotide sequence ID" value="NZ_CP039631.3"/>
</dbReference>
<name>A0A6B9XEL1_PSEVE</name>
<accession>A0A6B9XEL1</accession>
<proteinExistence type="predicted"/>
<evidence type="ECO:0000313" key="1">
    <source>
        <dbReference type="EMBL" id="QHR77730.1"/>
    </source>
</evidence>
<evidence type="ECO:0000313" key="2">
    <source>
        <dbReference type="Proteomes" id="UP000298274"/>
    </source>
</evidence>